<proteinExistence type="predicted"/>
<protein>
    <submittedName>
        <fullName evidence="1 2">Uncharacterized protein</fullName>
    </submittedName>
</protein>
<dbReference type="EMBL" id="ABEU02000015">
    <property type="protein sequence ID" value="PNR39492.1"/>
    <property type="molecule type" value="Genomic_DNA"/>
</dbReference>
<evidence type="ECO:0000313" key="3">
    <source>
        <dbReference type="Proteomes" id="UP000006727"/>
    </source>
</evidence>
<evidence type="ECO:0000313" key="2">
    <source>
        <dbReference type="EnsemblPlants" id="Pp3c15_14910V3.1"/>
    </source>
</evidence>
<keyword evidence="3" id="KW-1185">Reference proteome</keyword>
<evidence type="ECO:0000313" key="1">
    <source>
        <dbReference type="EMBL" id="PNR39492.1"/>
    </source>
</evidence>
<gene>
    <name evidence="1" type="ORF">PHYPA_019770</name>
</gene>
<accession>A0A2K1JD90</accession>
<dbReference type="Proteomes" id="UP000006727">
    <property type="component" value="Chromosome 15"/>
</dbReference>
<reference evidence="2" key="3">
    <citation type="submission" date="2020-12" db="UniProtKB">
        <authorList>
            <consortium name="EnsemblPlants"/>
        </authorList>
    </citation>
    <scope>IDENTIFICATION</scope>
</reference>
<sequence>MLWHSFNIESFQILPKLETSSSSARAPDLEAIDPCKLQHLSKTGRPQGCRLELGLEGCDKCKDGSDEKDDMFQIVQDI</sequence>
<reference evidence="1 3" key="1">
    <citation type="journal article" date="2008" name="Science">
        <title>The Physcomitrella genome reveals evolutionary insights into the conquest of land by plants.</title>
        <authorList>
            <person name="Rensing S."/>
            <person name="Lang D."/>
            <person name="Zimmer A."/>
            <person name="Terry A."/>
            <person name="Salamov A."/>
            <person name="Shapiro H."/>
            <person name="Nishiyama T."/>
            <person name="Perroud P.-F."/>
            <person name="Lindquist E."/>
            <person name="Kamisugi Y."/>
            <person name="Tanahashi T."/>
            <person name="Sakakibara K."/>
            <person name="Fujita T."/>
            <person name="Oishi K."/>
            <person name="Shin-I T."/>
            <person name="Kuroki Y."/>
            <person name="Toyoda A."/>
            <person name="Suzuki Y."/>
            <person name="Hashimoto A."/>
            <person name="Yamaguchi K."/>
            <person name="Sugano A."/>
            <person name="Kohara Y."/>
            <person name="Fujiyama A."/>
            <person name="Anterola A."/>
            <person name="Aoki S."/>
            <person name="Ashton N."/>
            <person name="Barbazuk W.B."/>
            <person name="Barker E."/>
            <person name="Bennetzen J."/>
            <person name="Bezanilla M."/>
            <person name="Blankenship R."/>
            <person name="Cho S.H."/>
            <person name="Dutcher S."/>
            <person name="Estelle M."/>
            <person name="Fawcett J.A."/>
            <person name="Gundlach H."/>
            <person name="Hanada K."/>
            <person name="Heyl A."/>
            <person name="Hicks K.A."/>
            <person name="Hugh J."/>
            <person name="Lohr M."/>
            <person name="Mayer K."/>
            <person name="Melkozernov A."/>
            <person name="Murata T."/>
            <person name="Nelson D."/>
            <person name="Pils B."/>
            <person name="Prigge M."/>
            <person name="Reiss B."/>
            <person name="Renner T."/>
            <person name="Rombauts S."/>
            <person name="Rushton P."/>
            <person name="Sanderfoot A."/>
            <person name="Schween G."/>
            <person name="Shiu S.-H."/>
            <person name="Stueber K."/>
            <person name="Theodoulou F.L."/>
            <person name="Tu H."/>
            <person name="Van de Peer Y."/>
            <person name="Verrier P.J."/>
            <person name="Waters E."/>
            <person name="Wood A."/>
            <person name="Yang L."/>
            <person name="Cove D."/>
            <person name="Cuming A."/>
            <person name="Hasebe M."/>
            <person name="Lucas S."/>
            <person name="Mishler D.B."/>
            <person name="Reski R."/>
            <person name="Grigoriev I."/>
            <person name="Quatrano R.S."/>
            <person name="Boore J.L."/>
        </authorList>
    </citation>
    <scope>NUCLEOTIDE SEQUENCE [LARGE SCALE GENOMIC DNA]</scope>
    <source>
        <strain evidence="2 3">cv. Gransden 2004</strain>
    </source>
</reference>
<organism evidence="1">
    <name type="scientific">Physcomitrium patens</name>
    <name type="common">Spreading-leaved earth moss</name>
    <name type="synonym">Physcomitrella patens</name>
    <dbReference type="NCBI Taxonomy" id="3218"/>
    <lineage>
        <taxon>Eukaryota</taxon>
        <taxon>Viridiplantae</taxon>
        <taxon>Streptophyta</taxon>
        <taxon>Embryophyta</taxon>
        <taxon>Bryophyta</taxon>
        <taxon>Bryophytina</taxon>
        <taxon>Bryopsida</taxon>
        <taxon>Funariidae</taxon>
        <taxon>Funariales</taxon>
        <taxon>Funariaceae</taxon>
        <taxon>Physcomitrium</taxon>
    </lineage>
</organism>
<dbReference type="EnsemblPlants" id="Pp3c15_14910V3.1">
    <property type="protein sequence ID" value="Pp3c15_14910V3.1"/>
    <property type="gene ID" value="Pp3c15_14910"/>
</dbReference>
<dbReference type="AlphaFoldDB" id="A0A2K1JD90"/>
<dbReference type="Gramene" id="Pp3c15_14910V3.1">
    <property type="protein sequence ID" value="Pp3c15_14910V3.1"/>
    <property type="gene ID" value="Pp3c15_14910"/>
</dbReference>
<dbReference type="InParanoid" id="A0A2K1JD90"/>
<reference evidence="1 3" key="2">
    <citation type="journal article" date="2018" name="Plant J.">
        <title>The Physcomitrella patens chromosome-scale assembly reveals moss genome structure and evolution.</title>
        <authorList>
            <person name="Lang D."/>
            <person name="Ullrich K.K."/>
            <person name="Murat F."/>
            <person name="Fuchs J."/>
            <person name="Jenkins J."/>
            <person name="Haas F.B."/>
            <person name="Piednoel M."/>
            <person name="Gundlach H."/>
            <person name="Van Bel M."/>
            <person name="Meyberg R."/>
            <person name="Vives C."/>
            <person name="Morata J."/>
            <person name="Symeonidi A."/>
            <person name="Hiss M."/>
            <person name="Muchero W."/>
            <person name="Kamisugi Y."/>
            <person name="Saleh O."/>
            <person name="Blanc G."/>
            <person name="Decker E.L."/>
            <person name="van Gessel N."/>
            <person name="Grimwood J."/>
            <person name="Hayes R.D."/>
            <person name="Graham S.W."/>
            <person name="Gunter L.E."/>
            <person name="McDaniel S.F."/>
            <person name="Hoernstein S.N.W."/>
            <person name="Larsson A."/>
            <person name="Li F.W."/>
            <person name="Perroud P.F."/>
            <person name="Phillips J."/>
            <person name="Ranjan P."/>
            <person name="Rokshar D.S."/>
            <person name="Rothfels C.J."/>
            <person name="Schneider L."/>
            <person name="Shu S."/>
            <person name="Stevenson D.W."/>
            <person name="Thummler F."/>
            <person name="Tillich M."/>
            <person name="Villarreal Aguilar J.C."/>
            <person name="Widiez T."/>
            <person name="Wong G.K."/>
            <person name="Wymore A."/>
            <person name="Zhang Y."/>
            <person name="Zimmer A.D."/>
            <person name="Quatrano R.S."/>
            <person name="Mayer K.F.X."/>
            <person name="Goodstein D."/>
            <person name="Casacuberta J.M."/>
            <person name="Vandepoele K."/>
            <person name="Reski R."/>
            <person name="Cuming A.C."/>
            <person name="Tuskan G.A."/>
            <person name="Maumus F."/>
            <person name="Salse J."/>
            <person name="Schmutz J."/>
            <person name="Rensing S.A."/>
        </authorList>
    </citation>
    <scope>NUCLEOTIDE SEQUENCE [LARGE SCALE GENOMIC DNA]</scope>
    <source>
        <strain evidence="2 3">cv. Gransden 2004</strain>
    </source>
</reference>
<name>A0A2K1JD90_PHYPA</name>